<proteinExistence type="predicted"/>
<feature type="compositionally biased region" description="Low complexity" evidence="1">
    <location>
        <begin position="30"/>
        <end position="49"/>
    </location>
</feature>
<sequence length="320" mass="35580">MEHDDSYAEEHHYEPETHPTHQEAEEPQEADPANNQQQQKNHKQQYQSKSPPPPSQPAQNQYANPKYPPQSPSHYPPQASPQNFPPQANYQHHSPQQGYFHGQPMQPHPQTYQPQQQAYATQPRSPYNPGPAPPQPMHGNGGYGATAQGVQNGAAAPGYMVQQPPFQPAYGKKEGTVGWTTGLFDCMDDPTNALITACCPCYTFGQVAEIVDNGHTTCATSGILYGCIAFFIGIPCLISCSYRSKLRNQYDLIEVPAADWLTHCFCEWCALCQEYRELKNRGLDPSIGWHGNMMRNQQAVPQVAMMPPANQTMAGPNMSR</sequence>
<evidence type="ECO:0000256" key="2">
    <source>
        <dbReference type="SAM" id="Phobius"/>
    </source>
</evidence>
<keyword evidence="2" id="KW-0472">Membrane</keyword>
<evidence type="ECO:0000313" key="3">
    <source>
        <dbReference type="EMBL" id="PIA39681.1"/>
    </source>
</evidence>
<feature type="compositionally biased region" description="Polar residues" evidence="1">
    <location>
        <begin position="85"/>
        <end position="97"/>
    </location>
</feature>
<evidence type="ECO:0000313" key="4">
    <source>
        <dbReference type="Proteomes" id="UP000230069"/>
    </source>
</evidence>
<evidence type="ECO:0000256" key="1">
    <source>
        <dbReference type="SAM" id="MobiDB-lite"/>
    </source>
</evidence>
<dbReference type="NCBIfam" id="TIGR01571">
    <property type="entry name" value="A_thal_Cys_rich"/>
    <property type="match status" value="1"/>
</dbReference>
<dbReference type="FunCoup" id="A0A2G5D839">
    <property type="interactions" value="25"/>
</dbReference>
<feature type="region of interest" description="Disordered" evidence="1">
    <location>
        <begin position="1"/>
        <end position="149"/>
    </location>
</feature>
<dbReference type="EMBL" id="KZ305043">
    <property type="protein sequence ID" value="PIA39681.1"/>
    <property type="molecule type" value="Genomic_DNA"/>
</dbReference>
<dbReference type="AlphaFoldDB" id="A0A2G5D839"/>
<dbReference type="InterPro" id="IPR006461">
    <property type="entry name" value="PLAC_motif_containing"/>
</dbReference>
<dbReference type="PANTHER" id="PTHR15907">
    <property type="entry name" value="DUF614 FAMILY PROTEIN-RELATED"/>
    <property type="match status" value="1"/>
</dbReference>
<feature type="compositionally biased region" description="Basic and acidic residues" evidence="1">
    <location>
        <begin position="1"/>
        <end position="24"/>
    </location>
</feature>
<feature type="compositionally biased region" description="Low complexity" evidence="1">
    <location>
        <begin position="103"/>
        <end position="123"/>
    </location>
</feature>
<keyword evidence="4" id="KW-1185">Reference proteome</keyword>
<keyword evidence="2" id="KW-1133">Transmembrane helix</keyword>
<dbReference type="Pfam" id="PF04749">
    <property type="entry name" value="PLAC8"/>
    <property type="match status" value="1"/>
</dbReference>
<dbReference type="Proteomes" id="UP000230069">
    <property type="component" value="Unassembled WGS sequence"/>
</dbReference>
<organism evidence="3 4">
    <name type="scientific">Aquilegia coerulea</name>
    <name type="common">Rocky mountain columbine</name>
    <dbReference type="NCBI Taxonomy" id="218851"/>
    <lineage>
        <taxon>Eukaryota</taxon>
        <taxon>Viridiplantae</taxon>
        <taxon>Streptophyta</taxon>
        <taxon>Embryophyta</taxon>
        <taxon>Tracheophyta</taxon>
        <taxon>Spermatophyta</taxon>
        <taxon>Magnoliopsida</taxon>
        <taxon>Ranunculales</taxon>
        <taxon>Ranunculaceae</taxon>
        <taxon>Thalictroideae</taxon>
        <taxon>Aquilegia</taxon>
    </lineage>
</organism>
<gene>
    <name evidence="3" type="ORF">AQUCO_02600254v1</name>
</gene>
<feature type="compositionally biased region" description="Pro residues" evidence="1">
    <location>
        <begin position="66"/>
        <end position="79"/>
    </location>
</feature>
<reference evidence="3 4" key="1">
    <citation type="submission" date="2017-09" db="EMBL/GenBank/DDBJ databases">
        <title>WGS assembly of Aquilegia coerulea Goldsmith.</title>
        <authorList>
            <person name="Hodges S."/>
            <person name="Kramer E."/>
            <person name="Nordborg M."/>
            <person name="Tomkins J."/>
            <person name="Borevitz J."/>
            <person name="Derieg N."/>
            <person name="Yan J."/>
            <person name="Mihaltcheva S."/>
            <person name="Hayes R.D."/>
            <person name="Rokhsar D."/>
        </authorList>
    </citation>
    <scope>NUCLEOTIDE SEQUENCE [LARGE SCALE GENOMIC DNA]</scope>
    <source>
        <strain evidence="4">cv. Goldsmith</strain>
    </source>
</reference>
<feature type="compositionally biased region" description="Pro residues" evidence="1">
    <location>
        <begin position="126"/>
        <end position="136"/>
    </location>
</feature>
<dbReference type="InParanoid" id="A0A2G5D839"/>
<feature type="transmembrane region" description="Helical" evidence="2">
    <location>
        <begin position="223"/>
        <end position="242"/>
    </location>
</feature>
<name>A0A2G5D839_AQUCA</name>
<keyword evidence="2" id="KW-0812">Transmembrane</keyword>
<dbReference type="OrthoDB" id="1045822at2759"/>
<accession>A0A2G5D839</accession>
<protein>
    <submittedName>
        <fullName evidence="3">Uncharacterized protein</fullName>
    </submittedName>
</protein>